<reference evidence="1 2" key="1">
    <citation type="submission" date="2014-12" db="EMBL/GenBank/DDBJ databases">
        <title>Comparative genome analysis of Bacillus coagulans HM-08, Clostridium butyricum HM-68, Bacillus subtilis HM-66 and Bacillus licheniformis BL-09.</title>
        <authorList>
            <person name="Zhang H."/>
        </authorList>
    </citation>
    <scope>NUCLEOTIDE SEQUENCE [LARGE SCALE GENOMIC DNA]</scope>
    <source>
        <strain evidence="1 2">HM-66</strain>
    </source>
</reference>
<organism evidence="1 2">
    <name type="scientific">Bacillus subtilis</name>
    <dbReference type="NCBI Taxonomy" id="1423"/>
    <lineage>
        <taxon>Bacteria</taxon>
        <taxon>Bacillati</taxon>
        <taxon>Bacillota</taxon>
        <taxon>Bacilli</taxon>
        <taxon>Bacillales</taxon>
        <taxon>Bacillaceae</taxon>
        <taxon>Bacillus</taxon>
    </lineage>
</organism>
<accession>A0A0D1LBY8</accession>
<protein>
    <submittedName>
        <fullName evidence="1">Uncharacterized protein</fullName>
    </submittedName>
</protein>
<evidence type="ECO:0000313" key="2">
    <source>
        <dbReference type="Proteomes" id="UP000032247"/>
    </source>
</evidence>
<dbReference type="EMBL" id="JXBC01000001">
    <property type="protein sequence ID" value="KIU13466.1"/>
    <property type="molecule type" value="Genomic_DNA"/>
</dbReference>
<name>A0A0D1LBY8_BACIU</name>
<proteinExistence type="predicted"/>
<sequence length="48" mass="5645">MGALFLHLKPGEYLKKQYKTKKLVEKTSFSLQAELQNVWSFFCFTTTI</sequence>
<comment type="caution">
    <text evidence="1">The sequence shown here is derived from an EMBL/GenBank/DDBJ whole genome shotgun (WGS) entry which is preliminary data.</text>
</comment>
<dbReference type="AlphaFoldDB" id="A0A0D1LBY8"/>
<evidence type="ECO:0000313" key="1">
    <source>
        <dbReference type="EMBL" id="KIU13466.1"/>
    </source>
</evidence>
<dbReference type="Proteomes" id="UP000032247">
    <property type="component" value="Unassembled WGS sequence"/>
</dbReference>
<gene>
    <name evidence="1" type="ORF">SC09_Contig17orf00730</name>
</gene>